<evidence type="ECO:0000256" key="5">
    <source>
        <dbReference type="ARBA" id="ARBA00023027"/>
    </source>
</evidence>
<dbReference type="PRINTS" id="PR00081">
    <property type="entry name" value="GDHRDH"/>
</dbReference>
<dbReference type="GO" id="GO:0008206">
    <property type="term" value="P:bile acid metabolic process"/>
    <property type="evidence" value="ECO:0007669"/>
    <property type="project" value="UniProtKB-ARBA"/>
</dbReference>
<dbReference type="KEGG" id="lbe:MOO44_00805"/>
<accession>A0A976RR03</accession>
<evidence type="ECO:0000256" key="6">
    <source>
        <dbReference type="ARBA" id="ARBA00047315"/>
    </source>
</evidence>
<dbReference type="FunFam" id="3.40.50.720:FF:000084">
    <property type="entry name" value="Short-chain dehydrogenase reductase"/>
    <property type="match status" value="1"/>
</dbReference>
<evidence type="ECO:0000256" key="1">
    <source>
        <dbReference type="ARBA" id="ARBA00003200"/>
    </source>
</evidence>
<dbReference type="PRINTS" id="PR00080">
    <property type="entry name" value="SDRFAMILY"/>
</dbReference>
<feature type="binding site" evidence="8">
    <location>
        <begin position="61"/>
        <end position="62"/>
    </location>
    <ligand>
        <name>NAD(+)</name>
        <dbReference type="ChEBI" id="CHEBI:57540"/>
    </ligand>
</feature>
<feature type="binding site" evidence="8">
    <location>
        <position position="88"/>
    </location>
    <ligand>
        <name>NAD(+)</name>
        <dbReference type="ChEBI" id="CHEBI:57540"/>
    </ligand>
</feature>
<dbReference type="SUPFAM" id="SSF51735">
    <property type="entry name" value="NAD(P)-binding Rossmann-fold domains"/>
    <property type="match status" value="1"/>
</dbReference>
<dbReference type="NCBIfam" id="TIGR02415">
    <property type="entry name" value="23BDH"/>
    <property type="match status" value="1"/>
</dbReference>
<feature type="binding site" evidence="8">
    <location>
        <begin position="184"/>
        <end position="189"/>
    </location>
    <ligand>
        <name>NAD(+)</name>
        <dbReference type="ChEBI" id="CHEBI:57540"/>
    </ligand>
</feature>
<geneLocation type="plasmid" evidence="10 11">
    <name>p1unnamed</name>
</geneLocation>
<gene>
    <name evidence="10" type="ORF">MOO44_00805</name>
</gene>
<reference evidence="10" key="1">
    <citation type="journal article" date="2022" name="Int. J. Syst. Evol. Microbiol.">
        <title>Apilactobacillus apisilvae sp. nov., Nicolia spurrieriana gen. nov. sp. nov., Bombilactobacillus folatiphilus sp. nov. and Bombilactobacillus thymidiniphilus sp. nov., four new lactic acid bacterial isolates from stingless bees Tetragonula carbonaria and Austroplebeia australis.</title>
        <authorList>
            <person name="Oliphant S.A."/>
            <person name="Watson-Haigh N.S."/>
            <person name="Sumby K.M."/>
            <person name="Gardner J."/>
            <person name="Groom S."/>
            <person name="Jiranek V."/>
        </authorList>
    </citation>
    <scope>NUCLEOTIDE SEQUENCE</scope>
    <source>
        <strain evidence="10">SGEP1_A5</strain>
    </source>
</reference>
<keyword evidence="4 10" id="KW-0560">Oxidoreductase</keyword>
<feature type="binding site" evidence="8">
    <location>
        <position position="158"/>
    </location>
    <ligand>
        <name>NAD(+)</name>
        <dbReference type="ChEBI" id="CHEBI:57540"/>
    </ligand>
</feature>
<name>A0A976RR03_9LACO</name>
<evidence type="ECO:0000256" key="8">
    <source>
        <dbReference type="PIRSR" id="PIRSR614007-2"/>
    </source>
</evidence>
<keyword evidence="5 8" id="KW-0520">NAD</keyword>
<dbReference type="NCBIfam" id="NF005559">
    <property type="entry name" value="PRK07231.1"/>
    <property type="match status" value="1"/>
</dbReference>
<dbReference type="InterPro" id="IPR036291">
    <property type="entry name" value="NAD(P)-bd_dom_sf"/>
</dbReference>
<dbReference type="NCBIfam" id="NF006394">
    <property type="entry name" value="PRK08643.1"/>
    <property type="match status" value="1"/>
</dbReference>
<proteinExistence type="inferred from homology"/>
<comment type="catalytic activity">
    <reaction evidence="6">
        <text>(S)-acetoin + NAD(+) = diacetyl + NADH + H(+)</text>
        <dbReference type="Rhea" id="RHEA:27286"/>
        <dbReference type="ChEBI" id="CHEBI:15378"/>
        <dbReference type="ChEBI" id="CHEBI:15687"/>
        <dbReference type="ChEBI" id="CHEBI:16583"/>
        <dbReference type="ChEBI" id="CHEBI:57540"/>
        <dbReference type="ChEBI" id="CHEBI:57945"/>
        <dbReference type="EC" id="1.1.1.304"/>
    </reaction>
</comment>
<dbReference type="InterPro" id="IPR050259">
    <property type="entry name" value="SDR"/>
</dbReference>
<dbReference type="InterPro" id="IPR002347">
    <property type="entry name" value="SDR_fam"/>
</dbReference>
<dbReference type="Gene3D" id="3.40.50.720">
    <property type="entry name" value="NAD(P)-binding Rossmann-like Domain"/>
    <property type="match status" value="1"/>
</dbReference>
<dbReference type="PROSITE" id="PS00061">
    <property type="entry name" value="ADH_SHORT"/>
    <property type="match status" value="1"/>
</dbReference>
<dbReference type="GO" id="GO:0052588">
    <property type="term" value="F:diacetyl reductase ((S)-acetoin forming) (NAD+) activity"/>
    <property type="evidence" value="ECO:0007669"/>
    <property type="project" value="UniProtKB-EC"/>
</dbReference>
<dbReference type="AlphaFoldDB" id="A0A976RR03"/>
<dbReference type="PANTHER" id="PTHR42879:SF2">
    <property type="entry name" value="3-OXOACYL-[ACYL-CARRIER-PROTEIN] REDUCTASE FABG"/>
    <property type="match status" value="1"/>
</dbReference>
<evidence type="ECO:0000256" key="4">
    <source>
        <dbReference type="ARBA" id="ARBA00023002"/>
    </source>
</evidence>
<evidence type="ECO:0000313" key="10">
    <source>
        <dbReference type="EMBL" id="UQS86212.1"/>
    </source>
</evidence>
<dbReference type="RefSeq" id="WP_260116021.1">
    <property type="nucleotide sequence ID" value="NZ_CP093360.1"/>
</dbReference>
<dbReference type="InterPro" id="IPR020904">
    <property type="entry name" value="Sc_DH/Rdtase_CS"/>
</dbReference>
<organism evidence="10 11">
    <name type="scientific">Nicoliella spurrieriana</name>
    <dbReference type="NCBI Taxonomy" id="2925830"/>
    <lineage>
        <taxon>Bacteria</taxon>
        <taxon>Bacillati</taxon>
        <taxon>Bacillota</taxon>
        <taxon>Bacilli</taxon>
        <taxon>Lactobacillales</taxon>
        <taxon>Lactobacillaceae</taxon>
        <taxon>Nicoliella</taxon>
    </lineage>
</organism>
<dbReference type="PANTHER" id="PTHR42879">
    <property type="entry name" value="3-OXOACYL-(ACYL-CARRIER-PROTEIN) REDUCTASE"/>
    <property type="match status" value="1"/>
</dbReference>
<sequence>MADKKVALVTGAGQGIGKSIAERLSKDGFSVALVGRHLDKVQAVADELNQAGGDAFAVKADVANRDDVFAAVKATKDHFGDFNVIVNNAGVAPSSPIEDVTPEDLEFTFKINVGGVIWGTQAAVQAFKELGHGGKVINGSSQAGQEGNPNLTVYGSTKFAIRGITQTTSKELAERGITVNAYCPGIVKTPMMEDIAKSVAKEAGKPESWGMDQFAKNISMKRLSEPSDVSNLVSFLASSDSNYITGQSILVDGGMVYR</sequence>
<feature type="binding site" evidence="8">
    <location>
        <begin position="14"/>
        <end position="16"/>
    </location>
    <ligand>
        <name>NAD(+)</name>
        <dbReference type="ChEBI" id="CHEBI:57540"/>
    </ligand>
</feature>
<evidence type="ECO:0000256" key="9">
    <source>
        <dbReference type="RuleBase" id="RU000363"/>
    </source>
</evidence>
<dbReference type="InterPro" id="IPR014007">
    <property type="entry name" value="23BDH"/>
</dbReference>
<dbReference type="Proteomes" id="UP000831181">
    <property type="component" value="Plasmid p1unnamed"/>
</dbReference>
<evidence type="ECO:0000256" key="3">
    <source>
        <dbReference type="ARBA" id="ARBA00012848"/>
    </source>
</evidence>
<protein>
    <recommendedName>
        <fullName evidence="3">diacetyl reductase [(S)-acetoin forming]</fullName>
        <ecNumber evidence="3">1.1.1.304</ecNumber>
    </recommendedName>
</protein>
<evidence type="ECO:0000256" key="7">
    <source>
        <dbReference type="PIRSR" id="PIRSR614007-1"/>
    </source>
</evidence>
<dbReference type="EC" id="1.1.1.304" evidence="3"/>
<keyword evidence="11" id="KW-1185">Reference proteome</keyword>
<keyword evidence="10" id="KW-0614">Plasmid</keyword>
<comment type="function">
    <text evidence="1">Catalyzes the irreversible reduction of 2,3-butanediol to (S)-acetoin in the presence of NADH.</text>
</comment>
<dbReference type="GO" id="GO:0045150">
    <property type="term" value="P:acetoin catabolic process"/>
    <property type="evidence" value="ECO:0007669"/>
    <property type="project" value="InterPro"/>
</dbReference>
<dbReference type="Pfam" id="PF00106">
    <property type="entry name" value="adh_short"/>
    <property type="match status" value="1"/>
</dbReference>
<feature type="binding site" evidence="8">
    <location>
        <position position="154"/>
    </location>
    <ligand>
        <name>NAD(+)</name>
        <dbReference type="ChEBI" id="CHEBI:57540"/>
    </ligand>
</feature>
<evidence type="ECO:0000313" key="11">
    <source>
        <dbReference type="Proteomes" id="UP000831181"/>
    </source>
</evidence>
<dbReference type="EMBL" id="CP093360">
    <property type="protein sequence ID" value="UQS86212.1"/>
    <property type="molecule type" value="Genomic_DNA"/>
</dbReference>
<evidence type="ECO:0000256" key="2">
    <source>
        <dbReference type="ARBA" id="ARBA00006484"/>
    </source>
</evidence>
<feature type="active site" description="Proton acceptor" evidence="7">
    <location>
        <position position="154"/>
    </location>
</feature>
<comment type="similarity">
    <text evidence="2 9">Belongs to the short-chain dehydrogenases/reductases (SDR) family.</text>
</comment>